<dbReference type="GO" id="GO:0055085">
    <property type="term" value="P:transmembrane transport"/>
    <property type="evidence" value="ECO:0007669"/>
    <property type="project" value="InterPro"/>
</dbReference>
<feature type="transmembrane region" description="Helical" evidence="8">
    <location>
        <begin position="68"/>
        <end position="89"/>
    </location>
</feature>
<evidence type="ECO:0000259" key="9">
    <source>
        <dbReference type="PROSITE" id="PS50928"/>
    </source>
</evidence>
<evidence type="ECO:0000256" key="5">
    <source>
        <dbReference type="ARBA" id="ARBA00022692"/>
    </source>
</evidence>
<evidence type="ECO:0000256" key="7">
    <source>
        <dbReference type="ARBA" id="ARBA00023136"/>
    </source>
</evidence>
<dbReference type="EMBL" id="MKIP01000054">
    <property type="protein sequence ID" value="OLP58876.1"/>
    <property type="molecule type" value="Genomic_DNA"/>
</dbReference>
<dbReference type="SUPFAM" id="SSF161098">
    <property type="entry name" value="MetI-like"/>
    <property type="match status" value="1"/>
</dbReference>
<dbReference type="PROSITE" id="PS50928">
    <property type="entry name" value="ABC_TM1"/>
    <property type="match status" value="1"/>
</dbReference>
<gene>
    <name evidence="10" type="ORF">BJF93_22860</name>
</gene>
<feature type="transmembrane region" description="Helical" evidence="8">
    <location>
        <begin position="198"/>
        <end position="222"/>
    </location>
</feature>
<dbReference type="RefSeq" id="WP_075628707.1">
    <property type="nucleotide sequence ID" value="NZ_FOAM01000017.1"/>
</dbReference>
<dbReference type="PANTHER" id="PTHR42929:SF1">
    <property type="entry name" value="INNER MEMBRANE ABC TRANSPORTER PERMEASE PROTEIN YDCU-RELATED"/>
    <property type="match status" value="1"/>
</dbReference>
<keyword evidence="5 8" id="KW-0812">Transmembrane</keyword>
<evidence type="ECO:0000256" key="3">
    <source>
        <dbReference type="ARBA" id="ARBA00022448"/>
    </source>
</evidence>
<protein>
    <submittedName>
        <fullName evidence="10">ABC transporter permease</fullName>
    </submittedName>
</protein>
<evidence type="ECO:0000313" key="11">
    <source>
        <dbReference type="Proteomes" id="UP000186364"/>
    </source>
</evidence>
<name>A0A1Q9ATX0_9HYPH</name>
<feature type="transmembrane region" description="Helical" evidence="8">
    <location>
        <begin position="12"/>
        <end position="32"/>
    </location>
</feature>
<dbReference type="InterPro" id="IPR000515">
    <property type="entry name" value="MetI-like"/>
</dbReference>
<feature type="transmembrane region" description="Helical" evidence="8">
    <location>
        <begin position="250"/>
        <end position="271"/>
    </location>
</feature>
<keyword evidence="7 8" id="KW-0472">Membrane</keyword>
<accession>A0A1Q9ATX0</accession>
<reference evidence="10 11" key="1">
    <citation type="submission" date="2016-09" db="EMBL/GenBank/DDBJ databases">
        <title>Rhizobium sp. nov., a novel species isolated from the rice rhizosphere.</title>
        <authorList>
            <person name="Zhao J."/>
            <person name="Zhang X."/>
        </authorList>
    </citation>
    <scope>NUCLEOTIDE SEQUENCE [LARGE SCALE GENOMIC DNA]</scope>
    <source>
        <strain evidence="10 11">1.7048</strain>
    </source>
</reference>
<evidence type="ECO:0000313" key="10">
    <source>
        <dbReference type="EMBL" id="OLP58876.1"/>
    </source>
</evidence>
<comment type="similarity">
    <text evidence="2">Belongs to the binding-protein-dependent transport system permease family. CysTW subfamily.</text>
</comment>
<proteinExistence type="inferred from homology"/>
<dbReference type="Proteomes" id="UP000186364">
    <property type="component" value="Unassembled WGS sequence"/>
</dbReference>
<feature type="transmembrane region" description="Helical" evidence="8">
    <location>
        <begin position="101"/>
        <end position="122"/>
    </location>
</feature>
<comment type="caution">
    <text evidence="10">The sequence shown here is derived from an EMBL/GenBank/DDBJ whole genome shotgun (WGS) entry which is preliminary data.</text>
</comment>
<feature type="domain" description="ABC transmembrane type-1" evidence="9">
    <location>
        <begin position="64"/>
        <end position="268"/>
    </location>
</feature>
<dbReference type="OrthoDB" id="44077at2"/>
<dbReference type="AlphaFoldDB" id="A0A1Q9ATX0"/>
<dbReference type="PANTHER" id="PTHR42929">
    <property type="entry name" value="INNER MEMBRANE ABC TRANSPORTER PERMEASE PROTEIN YDCU-RELATED-RELATED"/>
    <property type="match status" value="1"/>
</dbReference>
<keyword evidence="11" id="KW-1185">Reference proteome</keyword>
<dbReference type="Gene3D" id="1.10.3720.10">
    <property type="entry name" value="MetI-like"/>
    <property type="match status" value="1"/>
</dbReference>
<dbReference type="GO" id="GO:0005886">
    <property type="term" value="C:plasma membrane"/>
    <property type="evidence" value="ECO:0007669"/>
    <property type="project" value="UniProtKB-SubCell"/>
</dbReference>
<feature type="transmembrane region" description="Helical" evidence="8">
    <location>
        <begin position="160"/>
        <end position="178"/>
    </location>
</feature>
<evidence type="ECO:0000256" key="4">
    <source>
        <dbReference type="ARBA" id="ARBA00022475"/>
    </source>
</evidence>
<evidence type="ECO:0000256" key="8">
    <source>
        <dbReference type="RuleBase" id="RU363032"/>
    </source>
</evidence>
<evidence type="ECO:0000256" key="6">
    <source>
        <dbReference type="ARBA" id="ARBA00022989"/>
    </source>
</evidence>
<dbReference type="InterPro" id="IPR035906">
    <property type="entry name" value="MetI-like_sf"/>
</dbReference>
<keyword evidence="3 8" id="KW-0813">Transport</keyword>
<keyword evidence="6 8" id="KW-1133">Transmembrane helix</keyword>
<organism evidence="10 11">
    <name type="scientific">Xaviernesmea oryzae</name>
    <dbReference type="NCBI Taxonomy" id="464029"/>
    <lineage>
        <taxon>Bacteria</taxon>
        <taxon>Pseudomonadati</taxon>
        <taxon>Pseudomonadota</taxon>
        <taxon>Alphaproteobacteria</taxon>
        <taxon>Hyphomicrobiales</taxon>
        <taxon>Rhizobiaceae</taxon>
        <taxon>Rhizobium/Agrobacterium group</taxon>
        <taxon>Xaviernesmea</taxon>
    </lineage>
</organism>
<sequence length="285" mass="30971">MTALFNDRRLQLLLLLAPGVGYLLFFFGTPLFQALRESLVTDQGDFTLMWYQRAFSRPSMVRGLTTSLYYGLAPVFVSLALSVPLSVLIRQSFIGRKLFNGLYKLPLAVPSLIAALAVIILAEQGGFLDRVLAHVGLSLPKIVRDDAGLGVIFTSAWKQVPFMTLIITSAFAAIPEDLRLAARAFGASRLQTFLRVEVPLAMPGISAAVLLTFIGSMGSYAIPDLVGPPSARPLSVLMVEGFKNGKFHEVYAMGMILSAFAIAVLIAYYTLTHRIGPQAVTGDER</sequence>
<dbReference type="Pfam" id="PF00528">
    <property type="entry name" value="BPD_transp_1"/>
    <property type="match status" value="1"/>
</dbReference>
<keyword evidence="4" id="KW-1003">Cell membrane</keyword>
<evidence type="ECO:0000256" key="2">
    <source>
        <dbReference type="ARBA" id="ARBA00007069"/>
    </source>
</evidence>
<evidence type="ECO:0000256" key="1">
    <source>
        <dbReference type="ARBA" id="ARBA00004651"/>
    </source>
</evidence>
<dbReference type="CDD" id="cd06261">
    <property type="entry name" value="TM_PBP2"/>
    <property type="match status" value="1"/>
</dbReference>
<comment type="subcellular location">
    <subcellularLocation>
        <location evidence="1 8">Cell membrane</location>
        <topology evidence="1 8">Multi-pass membrane protein</topology>
    </subcellularLocation>
</comment>